<dbReference type="RefSeq" id="WP_344798901.1">
    <property type="nucleotide sequence ID" value="NZ_BAABBN010000007.1"/>
</dbReference>
<comment type="caution">
    <text evidence="1">The sequence shown here is derived from an EMBL/GenBank/DDBJ whole genome shotgun (WGS) entry which is preliminary data.</text>
</comment>
<gene>
    <name evidence="1" type="ORF">GCM10022277_25330</name>
</gene>
<evidence type="ECO:0000313" key="2">
    <source>
        <dbReference type="Proteomes" id="UP001501565"/>
    </source>
</evidence>
<name>A0ABP7MQ37_9GAMM</name>
<protein>
    <submittedName>
        <fullName evidence="1">Uncharacterized protein</fullName>
    </submittedName>
</protein>
<proteinExistence type="predicted"/>
<sequence length="111" mass="13172">MRMDVTEQELLREIEAIDAVLNQQSLTFYEIRKSLNILKSENHRYYLNIAAKLFLDIRDIYIEQLPVKNLYPKLDRALSLAIHLEKQVKSQFVERIPTLRPAQESERELVC</sequence>
<keyword evidence="2" id="KW-1185">Reference proteome</keyword>
<dbReference type="Proteomes" id="UP001501565">
    <property type="component" value="Unassembled WGS sequence"/>
</dbReference>
<organism evidence="1 2">
    <name type="scientific">Litoribacillus peritrichatus</name>
    <dbReference type="NCBI Taxonomy" id="718191"/>
    <lineage>
        <taxon>Bacteria</taxon>
        <taxon>Pseudomonadati</taxon>
        <taxon>Pseudomonadota</taxon>
        <taxon>Gammaproteobacteria</taxon>
        <taxon>Oceanospirillales</taxon>
        <taxon>Oceanospirillaceae</taxon>
        <taxon>Litoribacillus</taxon>
    </lineage>
</organism>
<reference evidence="2" key="1">
    <citation type="journal article" date="2019" name="Int. J. Syst. Evol. Microbiol.">
        <title>The Global Catalogue of Microorganisms (GCM) 10K type strain sequencing project: providing services to taxonomists for standard genome sequencing and annotation.</title>
        <authorList>
            <consortium name="The Broad Institute Genomics Platform"/>
            <consortium name="The Broad Institute Genome Sequencing Center for Infectious Disease"/>
            <person name="Wu L."/>
            <person name="Ma J."/>
        </authorList>
    </citation>
    <scope>NUCLEOTIDE SEQUENCE [LARGE SCALE GENOMIC DNA]</scope>
    <source>
        <strain evidence="2">JCM 17551</strain>
    </source>
</reference>
<dbReference type="EMBL" id="BAABBN010000007">
    <property type="protein sequence ID" value="GAA3927844.1"/>
    <property type="molecule type" value="Genomic_DNA"/>
</dbReference>
<accession>A0ABP7MQ37</accession>
<evidence type="ECO:0000313" key="1">
    <source>
        <dbReference type="EMBL" id="GAA3927844.1"/>
    </source>
</evidence>